<evidence type="ECO:0000259" key="2">
    <source>
        <dbReference type="SMART" id="SM00858"/>
    </source>
</evidence>
<dbReference type="NCBIfam" id="TIGR03177">
    <property type="entry name" value="pilus_cpaB"/>
    <property type="match status" value="1"/>
</dbReference>
<dbReference type="OrthoDB" id="2037472at2"/>
<feature type="region of interest" description="Disordered" evidence="1">
    <location>
        <begin position="268"/>
        <end position="311"/>
    </location>
</feature>
<evidence type="ECO:0000256" key="1">
    <source>
        <dbReference type="SAM" id="MobiDB-lite"/>
    </source>
</evidence>
<organism evidence="3 4">
    <name type="scientific">Bordetella genomosp. 5</name>
    <dbReference type="NCBI Taxonomy" id="1395608"/>
    <lineage>
        <taxon>Bacteria</taxon>
        <taxon>Pseudomonadati</taxon>
        <taxon>Pseudomonadota</taxon>
        <taxon>Betaproteobacteria</taxon>
        <taxon>Burkholderiales</taxon>
        <taxon>Alcaligenaceae</taxon>
        <taxon>Bordetella</taxon>
    </lineage>
</organism>
<dbReference type="InterPro" id="IPR031571">
    <property type="entry name" value="RcpC_dom"/>
</dbReference>
<feature type="domain" description="SAF" evidence="2">
    <location>
        <begin position="51"/>
        <end position="115"/>
    </location>
</feature>
<dbReference type="RefSeq" id="WP_094800330.1">
    <property type="nucleotide sequence ID" value="NZ_NEVP01000007.1"/>
</dbReference>
<comment type="caution">
    <text evidence="3">The sequence shown here is derived from an EMBL/GenBank/DDBJ whole genome shotgun (WGS) entry which is preliminary data.</text>
</comment>
<accession>A0A261TLP3</accession>
<dbReference type="Pfam" id="PF16976">
    <property type="entry name" value="RcpC"/>
    <property type="match status" value="1"/>
</dbReference>
<sequence>MNLRARFLRYGSAYGVWLVTAAAGLAAAWAVQAHLARREDELTRQNQIQMVGRVVAARDLPAGTRLSADMLALRDVALDYTPTGALDASEADLLLHTELRSAVAAGELVLRGMTETPAADSLSSQLAPGRRALTLAVHDFHALPRPLRVGDQLDLFVSIMHEARAFTLPLLSAGRVMAVAVNDADGALEALTLDAAPGEALRVIAAKQAGALTAVLRLPEDPVAQSDGPSDLGALLGLPARVEPPAPPVPVLYGDAEAPGMVGAMPPKTGVAGAPAMAEGDGEVAPLLPASRASSFSSLPTGGRRHGTPAP</sequence>
<dbReference type="AlphaFoldDB" id="A0A261TLP3"/>
<reference evidence="3 4" key="1">
    <citation type="submission" date="2017-05" db="EMBL/GenBank/DDBJ databases">
        <title>Complete and WGS of Bordetella genogroups.</title>
        <authorList>
            <person name="Spilker T."/>
            <person name="LiPuma J."/>
        </authorList>
    </citation>
    <scope>NUCLEOTIDE SEQUENCE [LARGE SCALE GENOMIC DNA]</scope>
    <source>
        <strain evidence="3 4">AU10456</strain>
    </source>
</reference>
<dbReference type="Gene3D" id="3.90.1210.10">
    <property type="entry name" value="Antifreeze-like/N-acetylneuraminic acid synthase C-terminal domain"/>
    <property type="match status" value="1"/>
</dbReference>
<evidence type="ECO:0000313" key="3">
    <source>
        <dbReference type="EMBL" id="OZI50122.1"/>
    </source>
</evidence>
<dbReference type="CDD" id="cd11614">
    <property type="entry name" value="SAF_CpaB_FlgA_like"/>
    <property type="match status" value="1"/>
</dbReference>
<proteinExistence type="predicted"/>
<dbReference type="Proteomes" id="UP000216913">
    <property type="component" value="Unassembled WGS sequence"/>
</dbReference>
<dbReference type="EMBL" id="NEVP01000007">
    <property type="protein sequence ID" value="OZI50122.1"/>
    <property type="molecule type" value="Genomic_DNA"/>
</dbReference>
<dbReference type="Pfam" id="PF08666">
    <property type="entry name" value="SAF"/>
    <property type="match status" value="1"/>
</dbReference>
<dbReference type="InterPro" id="IPR013974">
    <property type="entry name" value="SAF"/>
</dbReference>
<evidence type="ECO:0000313" key="4">
    <source>
        <dbReference type="Proteomes" id="UP000216913"/>
    </source>
</evidence>
<dbReference type="InterPro" id="IPR017592">
    <property type="entry name" value="Pilus_assmbl_Flp-typ_CpaB"/>
</dbReference>
<protein>
    <submittedName>
        <fullName evidence="3">Flp pilus assembly protein CpaB</fullName>
    </submittedName>
</protein>
<name>A0A261TLP3_9BORD</name>
<dbReference type="SMART" id="SM00858">
    <property type="entry name" value="SAF"/>
    <property type="match status" value="1"/>
</dbReference>
<keyword evidence="4" id="KW-1185">Reference proteome</keyword>
<gene>
    <name evidence="3" type="ORF">CAL25_12355</name>
</gene>